<dbReference type="RefSeq" id="WP_124905935.1">
    <property type="nucleotide sequence ID" value="NZ_CADEVM010000025.1"/>
</dbReference>
<dbReference type="EMBL" id="CABVPN010000050">
    <property type="protein sequence ID" value="VWC28095.1"/>
    <property type="molecule type" value="Genomic_DNA"/>
</dbReference>
<evidence type="ECO:0000313" key="1">
    <source>
        <dbReference type="EMBL" id="VWC28095.1"/>
    </source>
</evidence>
<gene>
    <name evidence="1" type="ORF">BDI24065_06228</name>
</gene>
<name>A0A6P2RCP4_9BURK</name>
<sequence>MDKGLRFFRFKITFARRWSRAGRLEHRPDAGMGIALSVLLDVPPEGCGFKHRADATEVADG</sequence>
<dbReference type="AlphaFoldDB" id="A0A6P2RCP4"/>
<accession>A0A6P2RCP4</accession>
<protein>
    <submittedName>
        <fullName evidence="1">Uncharacterized protein</fullName>
    </submittedName>
</protein>
<keyword evidence="2" id="KW-1185">Reference proteome</keyword>
<dbReference type="Proteomes" id="UP000494125">
    <property type="component" value="Unassembled WGS sequence"/>
</dbReference>
<evidence type="ECO:0000313" key="2">
    <source>
        <dbReference type="Proteomes" id="UP000494125"/>
    </source>
</evidence>
<proteinExistence type="predicted"/>
<reference evidence="1 2" key="1">
    <citation type="submission" date="2019-09" db="EMBL/GenBank/DDBJ databases">
        <authorList>
            <person name="Depoorter E."/>
        </authorList>
    </citation>
    <scope>NUCLEOTIDE SEQUENCE [LARGE SCALE GENOMIC DNA]</scope>
    <source>
        <strain evidence="1">LMG 24065</strain>
    </source>
</reference>
<organism evidence="1 2">
    <name type="scientific">Burkholderia diffusa</name>
    <dbReference type="NCBI Taxonomy" id="488732"/>
    <lineage>
        <taxon>Bacteria</taxon>
        <taxon>Pseudomonadati</taxon>
        <taxon>Pseudomonadota</taxon>
        <taxon>Betaproteobacteria</taxon>
        <taxon>Burkholderiales</taxon>
        <taxon>Burkholderiaceae</taxon>
        <taxon>Burkholderia</taxon>
        <taxon>Burkholderia cepacia complex</taxon>
    </lineage>
</organism>